<dbReference type="GO" id="GO:0016758">
    <property type="term" value="F:hexosyltransferase activity"/>
    <property type="evidence" value="ECO:0007669"/>
    <property type="project" value="UniProtKB-ARBA"/>
</dbReference>
<gene>
    <name evidence="2" type="ORF">FPOG_00230</name>
</gene>
<dbReference type="AlphaFoldDB" id="K1GJI3"/>
<evidence type="ECO:0000313" key="3">
    <source>
        <dbReference type="Proteomes" id="UP000005809"/>
    </source>
</evidence>
<dbReference type="PATRIC" id="fig|620833.3.peg.1234"/>
<evidence type="ECO:0000313" key="2">
    <source>
        <dbReference type="EMBL" id="EKA93515.1"/>
    </source>
</evidence>
<dbReference type="InterPro" id="IPR001173">
    <property type="entry name" value="Glyco_trans_2-like"/>
</dbReference>
<dbReference type="Gene3D" id="3.90.550.10">
    <property type="entry name" value="Spore Coat Polysaccharide Biosynthesis Protein SpsA, Chain A"/>
    <property type="match status" value="1"/>
</dbReference>
<reference evidence="2 3" key="1">
    <citation type="submission" date="2012-05" db="EMBL/GenBank/DDBJ databases">
        <title>The Genome Sequence of Fusobacterium periodontium Oral Taxon 201 Strain D10.</title>
        <authorList>
            <consortium name="The Broad Institute Genome Sequencing Platform"/>
            <consortium name="The Broad Institute Genome Sequencing Center for Infectious Disease"/>
            <person name="Earl A."/>
            <person name="Ward D."/>
            <person name="Feldgarden M."/>
            <person name="Gevers D."/>
            <person name="Strauss J."/>
            <person name="Sibley C."/>
            <person name="White A."/>
            <person name="Ambrose C.E."/>
            <person name="Allen-Vercoe E."/>
            <person name="Walker B."/>
            <person name="Young S.K."/>
            <person name="Zeng Q."/>
            <person name="Gargeya S."/>
            <person name="Fitzgerald M."/>
            <person name="Haas B."/>
            <person name="Abouelleil A."/>
            <person name="Alvarado L."/>
            <person name="Arachchi H.M."/>
            <person name="Berlin A.M."/>
            <person name="Chapman S.B."/>
            <person name="Goldberg J."/>
            <person name="Griggs A."/>
            <person name="Gujja S."/>
            <person name="Hansen M."/>
            <person name="Howarth C."/>
            <person name="Imamovic A."/>
            <person name="Larimer J."/>
            <person name="McCowan C."/>
            <person name="Montmayeur A."/>
            <person name="Murphy C."/>
            <person name="Neiman D."/>
            <person name="Pearson M."/>
            <person name="Priest M."/>
            <person name="Roberts A."/>
            <person name="Saif S."/>
            <person name="Shea T."/>
            <person name="Sisk P."/>
            <person name="Sykes S."/>
            <person name="Wortman J."/>
            <person name="Nusbaum C."/>
            <person name="Birren B."/>
        </authorList>
    </citation>
    <scope>NUCLEOTIDE SEQUENCE [LARGE SCALE GENOMIC DNA]</scope>
    <source>
        <strain evidence="2 3">D10</strain>
    </source>
</reference>
<dbReference type="InterPro" id="IPR029044">
    <property type="entry name" value="Nucleotide-diphossugar_trans"/>
</dbReference>
<comment type="caution">
    <text evidence="2">The sequence shown here is derived from an EMBL/GenBank/DDBJ whole genome shotgun (WGS) entry which is preliminary data.</text>
</comment>
<dbReference type="SUPFAM" id="SSF53448">
    <property type="entry name" value="Nucleotide-diphospho-sugar transferases"/>
    <property type="match status" value="1"/>
</dbReference>
<proteinExistence type="predicted"/>
<dbReference type="EMBL" id="ACIF01000219">
    <property type="protein sequence ID" value="EKA93515.1"/>
    <property type="molecule type" value="Genomic_DNA"/>
</dbReference>
<sequence>MIDIIIPLYNGEKYINDLLDCFARQRVYNFRLIFVNDGSIDKSSTILDMRKKDYDFEIVVINKKNGGVASARNTGILFSTAEYITFVDVDDFVTENYSEFLEEAKKKDVDLLLFQSIRVKDYDSSKYEYKKNKKYIIENVETDKIIDEFIVNPTRYGVYNLLFKREKFQNILFEQNLVYYEDYEYLYKMFASQKTIYFSYEEVYLYLQRFGSAMNKFNEERIYSLKKIEVLLEGLKNKFQENIYNKIEKWTISRLYWSVLWQSIFALNNYSEFKKFYQRTNGKNYLKKLIDVPFFKVKLTSILCLFSPKIYYYLVSIFCKKRTKIVKSKK</sequence>
<dbReference type="HOGENOM" id="CLU_025996_25_2_0"/>
<organism evidence="2 3">
    <name type="scientific">Fusobacterium periodonticum D10</name>
    <dbReference type="NCBI Taxonomy" id="620833"/>
    <lineage>
        <taxon>Bacteria</taxon>
        <taxon>Fusobacteriati</taxon>
        <taxon>Fusobacteriota</taxon>
        <taxon>Fusobacteriia</taxon>
        <taxon>Fusobacteriales</taxon>
        <taxon>Fusobacteriaceae</taxon>
        <taxon>Fusobacterium</taxon>
    </lineage>
</organism>
<protein>
    <recommendedName>
        <fullName evidence="1">Glycosyltransferase 2-like domain-containing protein</fullName>
    </recommendedName>
</protein>
<dbReference type="PANTHER" id="PTHR22916:SF3">
    <property type="entry name" value="UDP-GLCNAC:BETAGAL BETA-1,3-N-ACETYLGLUCOSAMINYLTRANSFERASE-LIKE PROTEIN 1"/>
    <property type="match status" value="1"/>
</dbReference>
<dbReference type="PANTHER" id="PTHR22916">
    <property type="entry name" value="GLYCOSYLTRANSFERASE"/>
    <property type="match status" value="1"/>
</dbReference>
<feature type="domain" description="Glycosyltransferase 2-like" evidence="1">
    <location>
        <begin position="4"/>
        <end position="144"/>
    </location>
</feature>
<dbReference type="CDD" id="cd00761">
    <property type="entry name" value="Glyco_tranf_GTA_type"/>
    <property type="match status" value="1"/>
</dbReference>
<accession>K1GJI3</accession>
<name>K1GJI3_9FUSO</name>
<evidence type="ECO:0000259" key="1">
    <source>
        <dbReference type="Pfam" id="PF00535"/>
    </source>
</evidence>
<dbReference type="Pfam" id="PF00535">
    <property type="entry name" value="Glycos_transf_2"/>
    <property type="match status" value="1"/>
</dbReference>
<dbReference type="Proteomes" id="UP000005809">
    <property type="component" value="Unassembled WGS sequence"/>
</dbReference>
<dbReference type="RefSeq" id="WP_005967431.1">
    <property type="nucleotide sequence ID" value="NZ_JH815384.1"/>
</dbReference>